<evidence type="ECO:0000313" key="2">
    <source>
        <dbReference type="Proteomes" id="UP000091820"/>
    </source>
</evidence>
<accession>A0A1A9WLX7</accession>
<name>A0A1A9WLX7_9MUSC</name>
<dbReference type="AlphaFoldDB" id="A0A1A9WLX7"/>
<organism evidence="1 2">
    <name type="scientific">Glossina brevipalpis</name>
    <dbReference type="NCBI Taxonomy" id="37001"/>
    <lineage>
        <taxon>Eukaryota</taxon>
        <taxon>Metazoa</taxon>
        <taxon>Ecdysozoa</taxon>
        <taxon>Arthropoda</taxon>
        <taxon>Hexapoda</taxon>
        <taxon>Insecta</taxon>
        <taxon>Pterygota</taxon>
        <taxon>Neoptera</taxon>
        <taxon>Endopterygota</taxon>
        <taxon>Diptera</taxon>
        <taxon>Brachycera</taxon>
        <taxon>Muscomorpha</taxon>
        <taxon>Hippoboscoidea</taxon>
        <taxon>Glossinidae</taxon>
        <taxon>Glossina</taxon>
    </lineage>
</organism>
<dbReference type="VEuPathDB" id="VectorBase:GBRI024379"/>
<dbReference type="EnsemblMetazoa" id="GBRI024379-RA">
    <property type="protein sequence ID" value="GBRI024379-PA"/>
    <property type="gene ID" value="GBRI024379"/>
</dbReference>
<evidence type="ECO:0000313" key="1">
    <source>
        <dbReference type="EnsemblMetazoa" id="GBRI024379-PA"/>
    </source>
</evidence>
<proteinExistence type="predicted"/>
<reference evidence="1" key="2">
    <citation type="submission" date="2020-05" db="UniProtKB">
        <authorList>
            <consortium name="EnsemblMetazoa"/>
        </authorList>
    </citation>
    <scope>IDENTIFICATION</scope>
    <source>
        <strain evidence="1">IAEA</strain>
    </source>
</reference>
<reference evidence="2" key="1">
    <citation type="submission" date="2014-03" db="EMBL/GenBank/DDBJ databases">
        <authorList>
            <person name="Aksoy S."/>
            <person name="Warren W."/>
            <person name="Wilson R.K."/>
        </authorList>
    </citation>
    <scope>NUCLEOTIDE SEQUENCE [LARGE SCALE GENOMIC DNA]</scope>
    <source>
        <strain evidence="2">IAEA</strain>
    </source>
</reference>
<keyword evidence="2" id="KW-1185">Reference proteome</keyword>
<sequence length="143" mass="17426">MTERRTMVDGWKDRETDIFMNCTMNELTEERKDREAEIFIYYTINEVTQTDGRMEIFLLVHFVLVIVRYRITKIKFCTQMNIEVEDKCWILNAFGNTNQKHDTFMYCYTPLLTHKINYRKQTPLENELHSKLKVIKIYVNFNY</sequence>
<dbReference type="Proteomes" id="UP000091820">
    <property type="component" value="Unassembled WGS sequence"/>
</dbReference>
<protein>
    <submittedName>
        <fullName evidence="1">Uncharacterized protein</fullName>
    </submittedName>
</protein>